<dbReference type="SUPFAM" id="SSF52540">
    <property type="entry name" value="P-loop containing nucleoside triphosphate hydrolases"/>
    <property type="match status" value="2"/>
</dbReference>
<accession>A0A6J7ZUF9</accession>
<dbReference type="AlphaFoldDB" id="A0A6J7ZUF9"/>
<dbReference type="OrthoDB" id="8954335at2759"/>
<dbReference type="InterPro" id="IPR027417">
    <property type="entry name" value="P-loop_NTPase"/>
</dbReference>
<keyword evidence="2" id="KW-1185">Reference proteome</keyword>
<organism evidence="1 2">
    <name type="scientific">Mytilus coruscus</name>
    <name type="common">Sea mussel</name>
    <dbReference type="NCBI Taxonomy" id="42192"/>
    <lineage>
        <taxon>Eukaryota</taxon>
        <taxon>Metazoa</taxon>
        <taxon>Spiralia</taxon>
        <taxon>Lophotrochozoa</taxon>
        <taxon>Mollusca</taxon>
        <taxon>Bivalvia</taxon>
        <taxon>Autobranchia</taxon>
        <taxon>Pteriomorphia</taxon>
        <taxon>Mytilida</taxon>
        <taxon>Mytiloidea</taxon>
        <taxon>Mytilidae</taxon>
        <taxon>Mytilinae</taxon>
        <taxon>Mytilus</taxon>
    </lineage>
</organism>
<name>A0A6J7ZUF9_MYTCO</name>
<dbReference type="Pfam" id="PF22586">
    <property type="entry name" value="ANCHR-like_BBOX"/>
    <property type="match status" value="1"/>
</dbReference>
<reference evidence="1 2" key="1">
    <citation type="submission" date="2020-06" db="EMBL/GenBank/DDBJ databases">
        <authorList>
            <person name="Li R."/>
            <person name="Bekaert M."/>
        </authorList>
    </citation>
    <scope>NUCLEOTIDE SEQUENCE [LARGE SCALE GENOMIC DNA]</scope>
    <source>
        <strain evidence="2">wild</strain>
    </source>
</reference>
<dbReference type="PANTHER" id="PTHR32046:SF11">
    <property type="entry name" value="IMMUNE-ASSOCIATED NUCLEOTIDE-BINDING PROTEIN 10-LIKE"/>
    <property type="match status" value="1"/>
</dbReference>
<dbReference type="Proteomes" id="UP000507470">
    <property type="component" value="Unassembled WGS sequence"/>
</dbReference>
<dbReference type="Gene3D" id="4.10.830.40">
    <property type="match status" value="1"/>
</dbReference>
<dbReference type="CDD" id="cd19757">
    <property type="entry name" value="Bbox1"/>
    <property type="match status" value="2"/>
</dbReference>
<dbReference type="Gene3D" id="3.40.50.300">
    <property type="entry name" value="P-loop containing nucleotide triphosphate hydrolases"/>
    <property type="match status" value="1"/>
</dbReference>
<gene>
    <name evidence="1" type="ORF">MCOR_1058</name>
</gene>
<dbReference type="EMBL" id="CACVKT020000203">
    <property type="protein sequence ID" value="CAC5357354.1"/>
    <property type="molecule type" value="Genomic_DNA"/>
</dbReference>
<dbReference type="PANTHER" id="PTHR32046">
    <property type="entry name" value="G DOMAIN-CONTAINING PROTEIN"/>
    <property type="match status" value="1"/>
</dbReference>
<proteinExistence type="predicted"/>
<evidence type="ECO:0000313" key="1">
    <source>
        <dbReference type="EMBL" id="CAC5357354.1"/>
    </source>
</evidence>
<protein>
    <submittedName>
        <fullName evidence="1">Uncharacterized protein</fullName>
    </submittedName>
</protein>
<evidence type="ECO:0000313" key="2">
    <source>
        <dbReference type="Proteomes" id="UP000507470"/>
    </source>
</evidence>
<sequence>MTYVNGCILSRKEEQIVAANDVSGHCDPCAFSGKTVNAILHCEECEEYLCNDCFEYHSAQWQNKGHTVSNLISIYLCNICKNMGKDVDAVTFCLECEEKMCQACAKKHQSMKSSRGHNFDSSYLCQHRLNESNTQQPIIQDPVDFVEQTNEDNTEARIQNECTDVVEPTRIESDAIETRQLPATSMLQKCEKISNYIYSLPIKENVIARNETAKIRKFDLGTDENNCTAKTILLVGATGSGKSSLIDTLANYIIGVKFEDQFRFKLINLENSESERRGNEDVITFIRLPVEYSSNSVLFRKQVHKLSGWVTSYTLHKNITNNVNFTVNLIDTPGFGEIGGLENDKKIVKQICQLFVSSGEKGGVKSLDAVCFIFKASDARETIHQKYILESVLSLFGKDMLNNICTFITFGDEQKTPVLPAVDGIDLPIDPYFIFNNSIIYSNTSEISPGKHASYVNKWKMGYQSCASFFEHLNKMKTTSSRQTSTVLQTRIKLETAIIICNKR</sequence>